<organism evidence="1 2">
    <name type="scientific">Ferrimonas lipolytica</name>
    <dbReference type="NCBI Taxonomy" id="2724191"/>
    <lineage>
        <taxon>Bacteria</taxon>
        <taxon>Pseudomonadati</taxon>
        <taxon>Pseudomonadota</taxon>
        <taxon>Gammaproteobacteria</taxon>
        <taxon>Alteromonadales</taxon>
        <taxon>Ferrimonadaceae</taxon>
        <taxon>Ferrimonas</taxon>
    </lineage>
</organism>
<sequence>MNIEQRFSIIQTHRHSAHTQRRYALADISHSGQRILMWAPCFSKKDEDHKNNIQPAFGVNFDGSQIRSTTVAL</sequence>
<dbReference type="KEGG" id="fes:HER31_03905"/>
<proteinExistence type="predicted"/>
<reference evidence="1 2" key="1">
    <citation type="submission" date="2020-04" db="EMBL/GenBank/DDBJ databases">
        <title>Ferrimonas sp. S7 isolated from sea water.</title>
        <authorList>
            <person name="Bae S.S."/>
            <person name="Baek K."/>
        </authorList>
    </citation>
    <scope>NUCLEOTIDE SEQUENCE [LARGE SCALE GENOMIC DNA]</scope>
    <source>
        <strain evidence="1 2">S7</strain>
    </source>
</reference>
<keyword evidence="2" id="KW-1185">Reference proteome</keyword>
<dbReference type="RefSeq" id="WP_168659368.1">
    <property type="nucleotide sequence ID" value="NZ_CP051180.1"/>
</dbReference>
<gene>
    <name evidence="1" type="ORF">HER31_03905</name>
</gene>
<protein>
    <submittedName>
        <fullName evidence="1">Uncharacterized protein</fullName>
    </submittedName>
</protein>
<dbReference type="Proteomes" id="UP000501602">
    <property type="component" value="Chromosome"/>
</dbReference>
<accession>A0A6H1UB93</accession>
<name>A0A6H1UB93_9GAMM</name>
<evidence type="ECO:0000313" key="2">
    <source>
        <dbReference type="Proteomes" id="UP000501602"/>
    </source>
</evidence>
<dbReference type="EMBL" id="CP051180">
    <property type="protein sequence ID" value="QIZ76108.1"/>
    <property type="molecule type" value="Genomic_DNA"/>
</dbReference>
<dbReference type="AlphaFoldDB" id="A0A6H1UB93"/>
<evidence type="ECO:0000313" key="1">
    <source>
        <dbReference type="EMBL" id="QIZ76108.1"/>
    </source>
</evidence>